<accession>A0AC61L2H9</accession>
<proteinExistence type="predicted"/>
<dbReference type="EMBL" id="PQXF01000012">
    <property type="protein sequence ID" value="PXF60717.1"/>
    <property type="molecule type" value="Genomic_DNA"/>
</dbReference>
<evidence type="ECO:0000313" key="2">
    <source>
        <dbReference type="Proteomes" id="UP000248329"/>
    </source>
</evidence>
<sequence length="62" mass="6226">MGFVAERRPQLDGILAPADAAIALAIAATDADDPAADVSGDNCVTSLDALMILQAAADSIEL</sequence>
<evidence type="ECO:0000313" key="1">
    <source>
        <dbReference type="EMBL" id="PXF60717.1"/>
    </source>
</evidence>
<organism evidence="1 2">
    <name type="scientific">Candidatus Methanogaster sp</name>
    <dbReference type="NCBI Taxonomy" id="3386292"/>
    <lineage>
        <taxon>Archaea</taxon>
        <taxon>Methanobacteriati</taxon>
        <taxon>Methanobacteriota</taxon>
        <taxon>Stenosarchaea group</taxon>
        <taxon>Methanomicrobia</taxon>
        <taxon>Methanosarcinales</taxon>
        <taxon>ANME-2 cluster</taxon>
        <taxon>Candidatus Methanogasteraceae</taxon>
        <taxon>Candidatus Methanogaster</taxon>
    </lineage>
</organism>
<gene>
    <name evidence="1" type="ORF">C4B59_07760</name>
</gene>
<protein>
    <submittedName>
        <fullName evidence="1">Uncharacterized protein</fullName>
    </submittedName>
</protein>
<name>A0AC61L2H9_9EURY</name>
<reference evidence="1" key="1">
    <citation type="submission" date="2018-01" db="EMBL/GenBank/DDBJ databases">
        <authorList>
            <person name="Krukenberg V."/>
        </authorList>
    </citation>
    <scope>NUCLEOTIDE SEQUENCE</scope>
    <source>
        <strain evidence="1">E20ANME2</strain>
    </source>
</reference>
<dbReference type="Proteomes" id="UP000248329">
    <property type="component" value="Unassembled WGS sequence"/>
</dbReference>
<comment type="caution">
    <text evidence="1">The sequence shown here is derived from an EMBL/GenBank/DDBJ whole genome shotgun (WGS) entry which is preliminary data.</text>
</comment>